<evidence type="ECO:0000313" key="1">
    <source>
        <dbReference type="EMBL" id="KAI5652344.1"/>
    </source>
</evidence>
<gene>
    <name evidence="1" type="ORF">M9H77_29531</name>
</gene>
<dbReference type="Proteomes" id="UP001060085">
    <property type="component" value="Linkage Group LG07"/>
</dbReference>
<proteinExistence type="predicted"/>
<organism evidence="1 2">
    <name type="scientific">Catharanthus roseus</name>
    <name type="common">Madagascar periwinkle</name>
    <name type="synonym">Vinca rosea</name>
    <dbReference type="NCBI Taxonomy" id="4058"/>
    <lineage>
        <taxon>Eukaryota</taxon>
        <taxon>Viridiplantae</taxon>
        <taxon>Streptophyta</taxon>
        <taxon>Embryophyta</taxon>
        <taxon>Tracheophyta</taxon>
        <taxon>Spermatophyta</taxon>
        <taxon>Magnoliopsida</taxon>
        <taxon>eudicotyledons</taxon>
        <taxon>Gunneridae</taxon>
        <taxon>Pentapetalae</taxon>
        <taxon>asterids</taxon>
        <taxon>lamiids</taxon>
        <taxon>Gentianales</taxon>
        <taxon>Apocynaceae</taxon>
        <taxon>Rauvolfioideae</taxon>
        <taxon>Vinceae</taxon>
        <taxon>Catharanthinae</taxon>
        <taxon>Catharanthus</taxon>
    </lineage>
</organism>
<comment type="caution">
    <text evidence="1">The sequence shown here is derived from an EMBL/GenBank/DDBJ whole genome shotgun (WGS) entry which is preliminary data.</text>
</comment>
<evidence type="ECO:0000313" key="2">
    <source>
        <dbReference type="Proteomes" id="UP001060085"/>
    </source>
</evidence>
<keyword evidence="2" id="KW-1185">Reference proteome</keyword>
<dbReference type="EMBL" id="CM044707">
    <property type="protein sequence ID" value="KAI5652344.1"/>
    <property type="molecule type" value="Genomic_DNA"/>
</dbReference>
<sequence length="329" mass="37774">MFSSQISSERSGAKQATEVLGQEFLDQISPEGHMFMFYLFRLEPFVEFLFMLLCKLLMVVYYFEAYNLVPRGTQIPYSAAVDLVAGLGASQWLLPRDRDRPISRGTQVYKLFKGNAPKKDKLQKNQRTYLGNISISRQRPTTDGRSNLLPGIGPSAILRQHRQKPTPDGRPRPIVHDRVQDRGSHPTPLTQNILPFPEHLYLVTRNWVTDRESLKIVIEKSFNESIIKHFKLGSLYGELGWVPLLCFFGNFYLDLVCEFYASMLHKTEKDLKTIISTIKGVRIILTREHLASVLGISDEENLVTVDSKKKAIDKDSEWNYDVAYYHSDI</sequence>
<reference evidence="2" key="1">
    <citation type="journal article" date="2023" name="Nat. Plants">
        <title>Single-cell RNA sequencing provides a high-resolution roadmap for understanding the multicellular compartmentation of specialized metabolism.</title>
        <authorList>
            <person name="Sun S."/>
            <person name="Shen X."/>
            <person name="Li Y."/>
            <person name="Li Y."/>
            <person name="Wang S."/>
            <person name="Li R."/>
            <person name="Zhang H."/>
            <person name="Shen G."/>
            <person name="Guo B."/>
            <person name="Wei J."/>
            <person name="Xu J."/>
            <person name="St-Pierre B."/>
            <person name="Chen S."/>
            <person name="Sun C."/>
        </authorList>
    </citation>
    <scope>NUCLEOTIDE SEQUENCE [LARGE SCALE GENOMIC DNA]</scope>
</reference>
<accession>A0ACB9ZV02</accession>
<name>A0ACB9ZV02_CATRO</name>
<protein>
    <submittedName>
        <fullName evidence="1">Uncharacterized protein</fullName>
    </submittedName>
</protein>